<evidence type="ECO:0000313" key="2">
    <source>
        <dbReference type="EMBL" id="QDV87179.1"/>
    </source>
</evidence>
<feature type="region of interest" description="Disordered" evidence="1">
    <location>
        <begin position="92"/>
        <end position="121"/>
    </location>
</feature>
<dbReference type="Proteomes" id="UP000318081">
    <property type="component" value="Chromosome"/>
</dbReference>
<accession>A0ABX5XYS0</accession>
<evidence type="ECO:0000256" key="1">
    <source>
        <dbReference type="SAM" id="MobiDB-lite"/>
    </source>
</evidence>
<keyword evidence="3" id="KW-1185">Reference proteome</keyword>
<reference evidence="2 3" key="1">
    <citation type="submission" date="2019-02" db="EMBL/GenBank/DDBJ databases">
        <title>Deep-cultivation of Planctomycetes and their phenomic and genomic characterization uncovers novel biology.</title>
        <authorList>
            <person name="Wiegand S."/>
            <person name="Jogler M."/>
            <person name="Boedeker C."/>
            <person name="Pinto D."/>
            <person name="Vollmers J."/>
            <person name="Rivas-Marin E."/>
            <person name="Kohn T."/>
            <person name="Peeters S.H."/>
            <person name="Heuer A."/>
            <person name="Rast P."/>
            <person name="Oberbeckmann S."/>
            <person name="Bunk B."/>
            <person name="Jeske O."/>
            <person name="Meyerdierks A."/>
            <person name="Storesund J.E."/>
            <person name="Kallscheuer N."/>
            <person name="Luecker S."/>
            <person name="Lage O.M."/>
            <person name="Pohl T."/>
            <person name="Merkel B.J."/>
            <person name="Hornburger P."/>
            <person name="Mueller R.-W."/>
            <person name="Bruemmer F."/>
            <person name="Labrenz M."/>
            <person name="Spormann A.M."/>
            <person name="Op den Camp H."/>
            <person name="Overmann J."/>
            <person name="Amann R."/>
            <person name="Jetten M.S.M."/>
            <person name="Mascher T."/>
            <person name="Medema M.H."/>
            <person name="Devos D.P."/>
            <person name="Kaster A.-K."/>
            <person name="Ovreas L."/>
            <person name="Rohde M."/>
            <person name="Galperin M.Y."/>
            <person name="Jogler C."/>
        </authorList>
    </citation>
    <scope>NUCLEOTIDE SEQUENCE [LARGE SCALE GENOMIC DNA]</scope>
    <source>
        <strain evidence="2 3">TBK1r</strain>
    </source>
</reference>
<protein>
    <submittedName>
        <fullName evidence="2">Uncharacterized protein</fullName>
    </submittedName>
</protein>
<name>A0ABX5XYS0_9BACT</name>
<proteinExistence type="predicted"/>
<dbReference type="EMBL" id="CP036432">
    <property type="protein sequence ID" value="QDV87179.1"/>
    <property type="molecule type" value="Genomic_DNA"/>
</dbReference>
<evidence type="ECO:0000313" key="3">
    <source>
        <dbReference type="Proteomes" id="UP000318081"/>
    </source>
</evidence>
<gene>
    <name evidence="2" type="ORF">TBK1r_62080</name>
</gene>
<organism evidence="2 3">
    <name type="scientific">Stieleria magnilauensis</name>
    <dbReference type="NCBI Taxonomy" id="2527963"/>
    <lineage>
        <taxon>Bacteria</taxon>
        <taxon>Pseudomonadati</taxon>
        <taxon>Planctomycetota</taxon>
        <taxon>Planctomycetia</taxon>
        <taxon>Pirellulales</taxon>
        <taxon>Pirellulaceae</taxon>
        <taxon>Stieleria</taxon>
    </lineage>
</organism>
<sequence length="121" mass="13818">MILMLHPKRKRTPFRRSVRDADGNVLRTMEFAPNEAVRVTGDDLEAVRDDIGVSLVVMKIKPGTTEIAIDFDATAEISGRDIRDDLRQRKVKPFPLGDHNKPTKRRHFVGKTSIHFQGRNQ</sequence>